<evidence type="ECO:0000313" key="1">
    <source>
        <dbReference type="EMBL" id="QQG65044.1"/>
    </source>
</evidence>
<keyword evidence="1" id="KW-0645">Protease</keyword>
<gene>
    <name evidence="1" type="ORF">HP555_03775</name>
</gene>
<dbReference type="RefSeq" id="WP_199263860.1">
    <property type="nucleotide sequence ID" value="NZ_CP054140.1"/>
</dbReference>
<dbReference type="EMBL" id="CP054140">
    <property type="protein sequence ID" value="QQG65044.1"/>
    <property type="molecule type" value="Genomic_DNA"/>
</dbReference>
<reference evidence="1 2" key="1">
    <citation type="submission" date="2020-05" db="EMBL/GenBank/DDBJ databases">
        <title>Complete genome of Desulfobulbus oligotrophicus.</title>
        <authorList>
            <person name="Podar M."/>
        </authorList>
    </citation>
    <scope>NUCLEOTIDE SEQUENCE [LARGE SCALE GENOMIC DNA]</scope>
    <source>
        <strain evidence="1 2">Prop6</strain>
    </source>
</reference>
<protein>
    <submittedName>
        <fullName evidence="1">Carboxypeptidase regulatory-like domain-containing protein</fullName>
    </submittedName>
</protein>
<dbReference type="AlphaFoldDB" id="A0A7T5VBX3"/>
<dbReference type="GO" id="GO:0004180">
    <property type="term" value="F:carboxypeptidase activity"/>
    <property type="evidence" value="ECO:0007669"/>
    <property type="project" value="UniProtKB-KW"/>
</dbReference>
<keyword evidence="1" id="KW-0121">Carboxypeptidase</keyword>
<dbReference type="KEGG" id="dog:HP555_03775"/>
<accession>A0A7T5VBX3</accession>
<proteinExistence type="predicted"/>
<organism evidence="1 2">
    <name type="scientific">Desulfobulbus oligotrophicus</name>
    <dbReference type="NCBI Taxonomy" id="1909699"/>
    <lineage>
        <taxon>Bacteria</taxon>
        <taxon>Pseudomonadati</taxon>
        <taxon>Thermodesulfobacteriota</taxon>
        <taxon>Desulfobulbia</taxon>
        <taxon>Desulfobulbales</taxon>
        <taxon>Desulfobulbaceae</taxon>
        <taxon>Desulfobulbus</taxon>
    </lineage>
</organism>
<dbReference type="Proteomes" id="UP000596092">
    <property type="component" value="Chromosome"/>
</dbReference>
<name>A0A7T5VBX3_9BACT</name>
<evidence type="ECO:0000313" key="2">
    <source>
        <dbReference type="Proteomes" id="UP000596092"/>
    </source>
</evidence>
<keyword evidence="2" id="KW-1185">Reference proteome</keyword>
<keyword evidence="1" id="KW-0378">Hydrolase</keyword>
<sequence length="107" mass="11664">MRFVYQCLAVVIVLTGIGVGPVWAHKVNLFAYTEGGIVYTESYFSDGVKVKGGRIEVQDAGGTTLLKGITDDQGLFSFPLSQKEDMTIILNAGMGHKGTYLLKKEEM</sequence>